<proteinExistence type="inferred from homology"/>
<dbReference type="Gene3D" id="3.40.50.1110">
    <property type="entry name" value="SGNH hydrolase"/>
    <property type="match status" value="1"/>
</dbReference>
<evidence type="ECO:0000256" key="5">
    <source>
        <dbReference type="SAM" id="SignalP"/>
    </source>
</evidence>
<dbReference type="PANTHER" id="PTHR22835">
    <property type="entry name" value="ZINC FINGER FYVE DOMAIN CONTAINING PROTEIN"/>
    <property type="match status" value="1"/>
</dbReference>
<keyword evidence="4" id="KW-0325">Glycoprotein</keyword>
<dbReference type="EMBL" id="CAADRP010000779">
    <property type="protein sequence ID" value="VFU31903.1"/>
    <property type="molecule type" value="Genomic_DNA"/>
</dbReference>
<sequence>MANSKIIIASVLISFFFLAAVLPYESNAKSLKSCGFDAIYQLGDSISDTGNFIQEKPSAVYARFPYGETFFNRPTGRCSNGRLMIDFIASSAGVPFLDAYLNPNGTFTRGHGVNFAVASSTALPADFLSKKRIFPPTYSSLSVQLDWMFSHFNSICFNERDCVEKLKNSLFMVGEIGVNDYTYAFFHGKTMEEVKNMVPDVVKAIKDAVKRVIGYGARRVVVPGNAPIGCFPIYLAGFQTNNTDAYDKLHCLKGFNNLSAYHNDHLKQAIEELKRESPNAVIAYADYYNAFQWILTNAPHLGFDAKSTQKACCGAGGDYGYNALKMCGTHPGVPVCPKPDRYISWDGVDLTQKANQYMAMWIIDDILPKLRCPA</sequence>
<accession>A0A6N2KV61</accession>
<evidence type="ECO:0000256" key="4">
    <source>
        <dbReference type="ARBA" id="ARBA00023180"/>
    </source>
</evidence>
<comment type="similarity">
    <text evidence="1">Belongs to the 'GDSL' lipolytic enzyme family.</text>
</comment>
<name>A0A6N2KV61_SALVM</name>
<dbReference type="Pfam" id="PF00657">
    <property type="entry name" value="Lipase_GDSL"/>
    <property type="match status" value="1"/>
</dbReference>
<dbReference type="InterPro" id="IPR035669">
    <property type="entry name" value="SGNH_plant_lipase-like"/>
</dbReference>
<evidence type="ECO:0008006" key="7">
    <source>
        <dbReference type="Google" id="ProtNLM"/>
    </source>
</evidence>
<evidence type="ECO:0000256" key="2">
    <source>
        <dbReference type="ARBA" id="ARBA00022729"/>
    </source>
</evidence>
<evidence type="ECO:0000256" key="3">
    <source>
        <dbReference type="ARBA" id="ARBA00022801"/>
    </source>
</evidence>
<dbReference type="InterPro" id="IPR001087">
    <property type="entry name" value="GDSL"/>
</dbReference>
<protein>
    <recommendedName>
        <fullName evidence="7">Acetylajmalan esterase-like</fullName>
    </recommendedName>
</protein>
<dbReference type="InterPro" id="IPR036514">
    <property type="entry name" value="SGNH_hydro_sf"/>
</dbReference>
<evidence type="ECO:0000256" key="1">
    <source>
        <dbReference type="ARBA" id="ARBA00008668"/>
    </source>
</evidence>
<dbReference type="AlphaFoldDB" id="A0A6N2KV61"/>
<feature type="signal peptide" evidence="5">
    <location>
        <begin position="1"/>
        <end position="28"/>
    </location>
</feature>
<evidence type="ECO:0000313" key="6">
    <source>
        <dbReference type="EMBL" id="VFU31903.1"/>
    </source>
</evidence>
<keyword evidence="2 5" id="KW-0732">Signal</keyword>
<gene>
    <name evidence="6" type="ORF">SVIM_LOCUS137885</name>
</gene>
<dbReference type="PANTHER" id="PTHR22835:SF654">
    <property type="entry name" value="ACETYLAJMALAN ESTERASE-LIKE"/>
    <property type="match status" value="1"/>
</dbReference>
<reference evidence="6" key="1">
    <citation type="submission" date="2019-03" db="EMBL/GenBank/DDBJ databases">
        <authorList>
            <person name="Mank J."/>
            <person name="Almeida P."/>
        </authorList>
    </citation>
    <scope>NUCLEOTIDE SEQUENCE</scope>
    <source>
        <strain evidence="6">78183</strain>
    </source>
</reference>
<dbReference type="GO" id="GO:0016788">
    <property type="term" value="F:hydrolase activity, acting on ester bonds"/>
    <property type="evidence" value="ECO:0007669"/>
    <property type="project" value="InterPro"/>
</dbReference>
<dbReference type="CDD" id="cd01837">
    <property type="entry name" value="SGNH_plant_lipase_like"/>
    <property type="match status" value="1"/>
</dbReference>
<organism evidence="6">
    <name type="scientific">Salix viminalis</name>
    <name type="common">Common osier</name>
    <name type="synonym">Basket willow</name>
    <dbReference type="NCBI Taxonomy" id="40686"/>
    <lineage>
        <taxon>Eukaryota</taxon>
        <taxon>Viridiplantae</taxon>
        <taxon>Streptophyta</taxon>
        <taxon>Embryophyta</taxon>
        <taxon>Tracheophyta</taxon>
        <taxon>Spermatophyta</taxon>
        <taxon>Magnoliopsida</taxon>
        <taxon>eudicotyledons</taxon>
        <taxon>Gunneridae</taxon>
        <taxon>Pentapetalae</taxon>
        <taxon>rosids</taxon>
        <taxon>fabids</taxon>
        <taxon>Malpighiales</taxon>
        <taxon>Salicaceae</taxon>
        <taxon>Saliceae</taxon>
        <taxon>Salix</taxon>
    </lineage>
</organism>
<keyword evidence="3" id="KW-0378">Hydrolase</keyword>
<feature type="chain" id="PRO_5026768545" description="Acetylajmalan esterase-like" evidence="5">
    <location>
        <begin position="29"/>
        <end position="374"/>
    </location>
</feature>